<dbReference type="Proteomes" id="UP001056500">
    <property type="component" value="Chromosome"/>
</dbReference>
<keyword evidence="3" id="KW-1185">Reference proteome</keyword>
<proteinExistence type="predicted"/>
<feature type="domain" description="DUF4367" evidence="1">
    <location>
        <begin position="91"/>
        <end position="186"/>
    </location>
</feature>
<accession>A0ABY4WQM2</accession>
<dbReference type="InterPro" id="IPR025377">
    <property type="entry name" value="DUF4367"/>
</dbReference>
<sequence length="188" mass="21128">MLLLVSTAYAAVQVFQLRDENGNVSYQARQGNEQEITQLQKPDTEMVQQQMSTQDDLAAFSIEVEGFATIPEKLTDSFVFTKGDIFYEGTERKKEKIKTANAFYQGDSGKIILIIKKADPQEIVYAMPATMEKIAIDKKEGVYKEIKSSTGNELKQLTWVNGDMLYSLQSADVNVTKSTLIHIAEKLE</sequence>
<dbReference type="EMBL" id="CP098755">
    <property type="protein sequence ID" value="USG68170.1"/>
    <property type="molecule type" value="Genomic_DNA"/>
</dbReference>
<dbReference type="Pfam" id="PF14285">
    <property type="entry name" value="DUF4367"/>
    <property type="match status" value="1"/>
</dbReference>
<organism evidence="2 3">
    <name type="scientific">Brevibacillus ruminantium</name>
    <dbReference type="NCBI Taxonomy" id="2950604"/>
    <lineage>
        <taxon>Bacteria</taxon>
        <taxon>Bacillati</taxon>
        <taxon>Bacillota</taxon>
        <taxon>Bacilli</taxon>
        <taxon>Bacillales</taxon>
        <taxon>Paenibacillaceae</taxon>
        <taxon>Brevibacillus</taxon>
    </lineage>
</organism>
<name>A0ABY4WQM2_9BACL</name>
<dbReference type="RefSeq" id="WP_251875581.1">
    <property type="nucleotide sequence ID" value="NZ_CP098755.1"/>
</dbReference>
<evidence type="ECO:0000259" key="1">
    <source>
        <dbReference type="Pfam" id="PF14285"/>
    </source>
</evidence>
<evidence type="ECO:0000313" key="3">
    <source>
        <dbReference type="Proteomes" id="UP001056500"/>
    </source>
</evidence>
<evidence type="ECO:0000313" key="2">
    <source>
        <dbReference type="EMBL" id="USG68170.1"/>
    </source>
</evidence>
<reference evidence="2" key="1">
    <citation type="submission" date="2022-06" db="EMBL/GenBank/DDBJ databases">
        <title>Genome sequencing of Brevibacillus sp. BB3-R1.</title>
        <authorList>
            <person name="Heo J."/>
            <person name="Lee D."/>
            <person name="Won M."/>
            <person name="Han B.-H."/>
            <person name="Hong S.-B."/>
            <person name="Kwon S.-W."/>
        </authorList>
    </citation>
    <scope>NUCLEOTIDE SEQUENCE</scope>
    <source>
        <strain evidence="2">BB3-R1</strain>
    </source>
</reference>
<protein>
    <recommendedName>
        <fullName evidence="1">DUF4367 domain-containing protein</fullName>
    </recommendedName>
</protein>
<gene>
    <name evidence="2" type="ORF">NDK47_13170</name>
</gene>